<sequence length="194" mass="21101">MPSNRVRKPRSRDNRAQTSSTDRRRTRAALRDALAVEMVRCTRCKEKGLPDCRVPPGDDVCSACARVNNTSCDSFGYDSSAVHLVLSQKRKLDKEQAEADQALGAALAKVDRLRRQRQVLEAKALQMFDQEGKVLREQERREASVAAPSSTGPSDSVNSSSVDLFAGVDFLSDVWLQAGPGFVDGTQSASQGSG</sequence>
<evidence type="ECO:0000256" key="2">
    <source>
        <dbReference type="SAM" id="MobiDB-lite"/>
    </source>
</evidence>
<evidence type="ECO:0000313" key="3">
    <source>
        <dbReference type="EMBL" id="KAK4148334.1"/>
    </source>
</evidence>
<feature type="region of interest" description="Disordered" evidence="2">
    <location>
        <begin position="1"/>
        <end position="27"/>
    </location>
</feature>
<evidence type="ECO:0000256" key="1">
    <source>
        <dbReference type="SAM" id="Coils"/>
    </source>
</evidence>
<feature type="compositionally biased region" description="Basic residues" evidence="2">
    <location>
        <begin position="1"/>
        <end position="10"/>
    </location>
</feature>
<feature type="non-terminal residue" evidence="3">
    <location>
        <position position="194"/>
    </location>
</feature>
<organism evidence="3 4">
    <name type="scientific">Chaetomidium leptoderma</name>
    <dbReference type="NCBI Taxonomy" id="669021"/>
    <lineage>
        <taxon>Eukaryota</taxon>
        <taxon>Fungi</taxon>
        <taxon>Dikarya</taxon>
        <taxon>Ascomycota</taxon>
        <taxon>Pezizomycotina</taxon>
        <taxon>Sordariomycetes</taxon>
        <taxon>Sordariomycetidae</taxon>
        <taxon>Sordariales</taxon>
        <taxon>Chaetomiaceae</taxon>
        <taxon>Chaetomidium</taxon>
    </lineage>
</organism>
<accession>A0AAN6VBH2</accession>
<evidence type="ECO:0000313" key="4">
    <source>
        <dbReference type="Proteomes" id="UP001302745"/>
    </source>
</evidence>
<keyword evidence="1" id="KW-0175">Coiled coil</keyword>
<gene>
    <name evidence="3" type="ORF">C8A00DRAFT_39155</name>
</gene>
<dbReference type="EMBL" id="MU857581">
    <property type="protein sequence ID" value="KAK4148334.1"/>
    <property type="molecule type" value="Genomic_DNA"/>
</dbReference>
<dbReference type="AlphaFoldDB" id="A0AAN6VBH2"/>
<protein>
    <submittedName>
        <fullName evidence="3">Uncharacterized protein</fullName>
    </submittedName>
</protein>
<comment type="caution">
    <text evidence="3">The sequence shown here is derived from an EMBL/GenBank/DDBJ whole genome shotgun (WGS) entry which is preliminary data.</text>
</comment>
<reference evidence="3" key="2">
    <citation type="submission" date="2023-05" db="EMBL/GenBank/DDBJ databases">
        <authorList>
            <consortium name="Lawrence Berkeley National Laboratory"/>
            <person name="Steindorff A."/>
            <person name="Hensen N."/>
            <person name="Bonometti L."/>
            <person name="Westerberg I."/>
            <person name="Brannstrom I.O."/>
            <person name="Guillou S."/>
            <person name="Cros-Aarteil S."/>
            <person name="Calhoun S."/>
            <person name="Haridas S."/>
            <person name="Kuo A."/>
            <person name="Mondo S."/>
            <person name="Pangilinan J."/>
            <person name="Riley R."/>
            <person name="Labutti K."/>
            <person name="Andreopoulos B."/>
            <person name="Lipzen A."/>
            <person name="Chen C."/>
            <person name="Yanf M."/>
            <person name="Daum C."/>
            <person name="Ng V."/>
            <person name="Clum A."/>
            <person name="Ohm R."/>
            <person name="Martin F."/>
            <person name="Silar P."/>
            <person name="Natvig D."/>
            <person name="Lalanne C."/>
            <person name="Gautier V."/>
            <person name="Ament-Velasquez S.L."/>
            <person name="Kruys A."/>
            <person name="Hutchinson M.I."/>
            <person name="Powell A.J."/>
            <person name="Barry K."/>
            <person name="Miller A.N."/>
            <person name="Grigoriev I.V."/>
            <person name="Debuchy R."/>
            <person name="Gladieux P."/>
            <person name="Thoren M.H."/>
            <person name="Johannesson H."/>
        </authorList>
    </citation>
    <scope>NUCLEOTIDE SEQUENCE</scope>
    <source>
        <strain evidence="3">CBS 538.74</strain>
    </source>
</reference>
<reference evidence="3" key="1">
    <citation type="journal article" date="2023" name="Mol. Phylogenet. Evol.">
        <title>Genome-scale phylogeny and comparative genomics of the fungal order Sordariales.</title>
        <authorList>
            <person name="Hensen N."/>
            <person name="Bonometti L."/>
            <person name="Westerberg I."/>
            <person name="Brannstrom I.O."/>
            <person name="Guillou S."/>
            <person name="Cros-Aarteil S."/>
            <person name="Calhoun S."/>
            <person name="Haridas S."/>
            <person name="Kuo A."/>
            <person name="Mondo S."/>
            <person name="Pangilinan J."/>
            <person name="Riley R."/>
            <person name="LaButti K."/>
            <person name="Andreopoulos B."/>
            <person name="Lipzen A."/>
            <person name="Chen C."/>
            <person name="Yan M."/>
            <person name="Daum C."/>
            <person name="Ng V."/>
            <person name="Clum A."/>
            <person name="Steindorff A."/>
            <person name="Ohm R.A."/>
            <person name="Martin F."/>
            <person name="Silar P."/>
            <person name="Natvig D.O."/>
            <person name="Lalanne C."/>
            <person name="Gautier V."/>
            <person name="Ament-Velasquez S.L."/>
            <person name="Kruys A."/>
            <person name="Hutchinson M.I."/>
            <person name="Powell A.J."/>
            <person name="Barry K."/>
            <person name="Miller A.N."/>
            <person name="Grigoriev I.V."/>
            <person name="Debuchy R."/>
            <person name="Gladieux P."/>
            <person name="Hiltunen Thoren M."/>
            <person name="Johannesson H."/>
        </authorList>
    </citation>
    <scope>NUCLEOTIDE SEQUENCE</scope>
    <source>
        <strain evidence="3">CBS 538.74</strain>
    </source>
</reference>
<dbReference type="Proteomes" id="UP001302745">
    <property type="component" value="Unassembled WGS sequence"/>
</dbReference>
<feature type="coiled-coil region" evidence="1">
    <location>
        <begin position="103"/>
        <end position="130"/>
    </location>
</feature>
<proteinExistence type="predicted"/>
<keyword evidence="4" id="KW-1185">Reference proteome</keyword>
<name>A0AAN6VBH2_9PEZI</name>